<evidence type="ECO:0000313" key="1">
    <source>
        <dbReference type="EMBL" id="SUE34957.1"/>
    </source>
</evidence>
<evidence type="ECO:0000313" key="2">
    <source>
        <dbReference type="Proteomes" id="UP000255233"/>
    </source>
</evidence>
<keyword evidence="2" id="KW-1185">Reference proteome</keyword>
<protein>
    <submittedName>
        <fullName evidence="1">Uncharacterized protein</fullName>
    </submittedName>
</protein>
<reference evidence="1 2" key="1">
    <citation type="submission" date="2018-06" db="EMBL/GenBank/DDBJ databases">
        <authorList>
            <consortium name="Pathogen Informatics"/>
            <person name="Doyle S."/>
        </authorList>
    </citation>
    <scope>NUCLEOTIDE SEQUENCE [LARGE SCALE GENOMIC DNA]</scope>
    <source>
        <strain evidence="1 2">NCTC11190</strain>
    </source>
</reference>
<name>A0A379MVU0_9BACT</name>
<accession>A0A379MVU0</accession>
<organism evidence="1 2">
    <name type="scientific">Rikenella microfusus</name>
    <dbReference type="NCBI Taxonomy" id="28139"/>
    <lineage>
        <taxon>Bacteria</taxon>
        <taxon>Pseudomonadati</taxon>
        <taxon>Bacteroidota</taxon>
        <taxon>Bacteroidia</taxon>
        <taxon>Bacteroidales</taxon>
        <taxon>Rikenellaceae</taxon>
        <taxon>Rikenella</taxon>
    </lineage>
</organism>
<proteinExistence type="predicted"/>
<sequence>MYLIGSRLLEYLSPESLWREIAAYKSNTSFISGLYRNFRRGRETVAGSDKYRRAFYSTITSSQNNHASSWLCHDGILPCPRAITLM</sequence>
<gene>
    <name evidence="1" type="ORF">NCTC11190_02198</name>
</gene>
<dbReference type="EMBL" id="UGVL01000001">
    <property type="protein sequence ID" value="SUE34957.1"/>
    <property type="molecule type" value="Genomic_DNA"/>
</dbReference>
<dbReference type="Proteomes" id="UP000255233">
    <property type="component" value="Unassembled WGS sequence"/>
</dbReference>
<dbReference type="AlphaFoldDB" id="A0A379MVU0"/>